<sequence>MRDHWLMRAASVLVRAASVLVRAAPVFVRAAPALVRAAPALVGAAAGVLALGPALGAGFVLRYDMVFVPDPPVVWSSGGFPRAVPSDLVVALLSHVLPATLVQKLILIGIFILAATGAAALIPDDRPRPEEEPPPKDGPRSKDGPAPKDGSHWEGAPPSSGRGVSGRLLVSRLAAAVFYAWNAYLAQRLLLGQWALLLGFAGLPWAVRAAVRGGPWRLALALIPAAIGGFQAMLVSALVVLPIAATCPPSLGTDGPAPANVHRHGRRRKAPNSPPHSPPLRRPMNNDPMGAGGGRVWGAWRWGRGVLGVGVVVGGLSAVWVVPAVVSGAVTDPAGVDAFAARADGPFGTLGSLLSLGGIWNVEANVPGQGGWLLASARLLVAAVAVFTFVRLPWTLRNTAARWGVGYWRGLVVAACMGVGVAVAGAYAPGVVKGMIAFWPGFGPLRDGQLYIAPLALVQAVGFGVAVGRFARPDSAGDPDPNLASGPGTGSGRALGSGLEGGRGPGTGSGRVLGLGGGRRPGPGAGVGSRVGVWGWVAVGVPAVVGVLVPVLVLPAFAWGAGGRLAAVRYPDEWRRVQEIVNGDPRPGALLSLPWSAHRAFDWNGGRVILDPATKLFARRVVWNDSLAVGLGGGRLLQVGGEDPLARSLGPAILAAGPPAIPARGAGPIEEGAGGVVAVSSARGAGPVGEGGVVVASSVRDDRPIGEGGGALGAFGVGGEGPLVGVLRGVGIRYVVVSGRNENRLLSRLVGAVPVYVGRQVLLLRL</sequence>
<dbReference type="Proteomes" id="UP001595891">
    <property type="component" value="Unassembled WGS sequence"/>
</dbReference>
<evidence type="ECO:0000256" key="2">
    <source>
        <dbReference type="SAM" id="Phobius"/>
    </source>
</evidence>
<feature type="transmembrane region" description="Helical" evidence="2">
    <location>
        <begin position="448"/>
        <end position="467"/>
    </location>
</feature>
<keyword evidence="2" id="KW-1133">Transmembrane helix</keyword>
<reference evidence="4" key="1">
    <citation type="journal article" date="2019" name="Int. J. Syst. Evol. Microbiol.">
        <title>The Global Catalogue of Microorganisms (GCM) 10K type strain sequencing project: providing services to taxonomists for standard genome sequencing and annotation.</title>
        <authorList>
            <consortium name="The Broad Institute Genomics Platform"/>
            <consortium name="The Broad Institute Genome Sequencing Center for Infectious Disease"/>
            <person name="Wu L."/>
            <person name="Ma J."/>
        </authorList>
    </citation>
    <scope>NUCLEOTIDE SEQUENCE [LARGE SCALE GENOMIC DNA]</scope>
    <source>
        <strain evidence="4">CCUG 49560</strain>
    </source>
</reference>
<feature type="region of interest" description="Disordered" evidence="1">
    <location>
        <begin position="474"/>
        <end position="523"/>
    </location>
</feature>
<evidence type="ECO:0000256" key="1">
    <source>
        <dbReference type="SAM" id="MobiDB-lite"/>
    </source>
</evidence>
<feature type="transmembrane region" description="Helical" evidence="2">
    <location>
        <begin position="406"/>
        <end position="428"/>
    </location>
</feature>
<proteinExistence type="predicted"/>
<comment type="caution">
    <text evidence="3">The sequence shown here is derived from an EMBL/GenBank/DDBJ whole genome shotgun (WGS) entry which is preliminary data.</text>
</comment>
<feature type="region of interest" description="Disordered" evidence="1">
    <location>
        <begin position="252"/>
        <end position="288"/>
    </location>
</feature>
<feature type="transmembrane region" description="Helical" evidence="2">
    <location>
        <begin position="105"/>
        <end position="122"/>
    </location>
</feature>
<feature type="region of interest" description="Disordered" evidence="1">
    <location>
        <begin position="123"/>
        <end position="163"/>
    </location>
</feature>
<accession>A0ABV9EBZ1</accession>
<feature type="transmembrane region" description="Helical" evidence="2">
    <location>
        <begin position="372"/>
        <end position="394"/>
    </location>
</feature>
<feature type="compositionally biased region" description="Pro residues" evidence="1">
    <location>
        <begin position="272"/>
        <end position="281"/>
    </location>
</feature>
<feature type="transmembrane region" description="Helical" evidence="2">
    <location>
        <begin position="533"/>
        <end position="559"/>
    </location>
</feature>
<feature type="compositionally biased region" description="Basic and acidic residues" evidence="1">
    <location>
        <begin position="123"/>
        <end position="152"/>
    </location>
</feature>
<feature type="transmembrane region" description="Helical" evidence="2">
    <location>
        <begin position="305"/>
        <end position="327"/>
    </location>
</feature>
<organism evidence="3 4">
    <name type="scientific">Sphaerisporangium corydalis</name>
    <dbReference type="NCBI Taxonomy" id="1441875"/>
    <lineage>
        <taxon>Bacteria</taxon>
        <taxon>Bacillati</taxon>
        <taxon>Actinomycetota</taxon>
        <taxon>Actinomycetes</taxon>
        <taxon>Streptosporangiales</taxon>
        <taxon>Streptosporangiaceae</taxon>
        <taxon>Sphaerisporangium</taxon>
    </lineage>
</organism>
<dbReference type="EMBL" id="JBHSFN010000005">
    <property type="protein sequence ID" value="MFC4586420.1"/>
    <property type="molecule type" value="Genomic_DNA"/>
</dbReference>
<feature type="transmembrane region" description="Helical" evidence="2">
    <location>
        <begin position="218"/>
        <end position="245"/>
    </location>
</feature>
<keyword evidence="2" id="KW-0812">Transmembrane</keyword>
<evidence type="ECO:0000313" key="4">
    <source>
        <dbReference type="Proteomes" id="UP001595891"/>
    </source>
</evidence>
<feature type="transmembrane region" description="Helical" evidence="2">
    <location>
        <begin position="40"/>
        <end position="61"/>
    </location>
</feature>
<gene>
    <name evidence="3" type="ORF">ACFO8L_10070</name>
</gene>
<keyword evidence="4" id="KW-1185">Reference proteome</keyword>
<feature type="compositionally biased region" description="Gly residues" evidence="1">
    <location>
        <begin position="487"/>
        <end position="523"/>
    </location>
</feature>
<keyword evidence="2" id="KW-0472">Membrane</keyword>
<name>A0ABV9EBZ1_9ACTN</name>
<protein>
    <submittedName>
        <fullName evidence="3">Uncharacterized protein</fullName>
    </submittedName>
</protein>
<evidence type="ECO:0000313" key="3">
    <source>
        <dbReference type="EMBL" id="MFC4586420.1"/>
    </source>
</evidence>
<feature type="compositionally biased region" description="Basic residues" evidence="1">
    <location>
        <begin position="261"/>
        <end position="270"/>
    </location>
</feature>
<feature type="transmembrane region" description="Helical" evidence="2">
    <location>
        <begin position="191"/>
        <end position="211"/>
    </location>
</feature>